<dbReference type="OrthoDB" id="5464at2759"/>
<evidence type="ECO:0000313" key="8">
    <source>
        <dbReference type="EMBL" id="KAG5766328.1"/>
    </source>
</evidence>
<keyword evidence="4 5" id="KW-0642">Proline metabolism</keyword>
<dbReference type="InterPro" id="IPR029041">
    <property type="entry name" value="FAD-linked_oxidoreductase-like"/>
</dbReference>
<name>A0A9P7I2A4_9HYPO</name>
<evidence type="ECO:0000256" key="2">
    <source>
        <dbReference type="ARBA" id="ARBA00012695"/>
    </source>
</evidence>
<dbReference type="AlphaFoldDB" id="A0A9P7I2A4"/>
<dbReference type="EC" id="1.5.5.2" evidence="2 5"/>
<accession>A0A9P7I2A4</accession>
<feature type="chain" id="PRO_5040209323" description="Proline dehydrogenase" evidence="6">
    <location>
        <begin position="23"/>
        <end position="317"/>
    </location>
</feature>
<comment type="function">
    <text evidence="5">Converts proline to delta-1-pyrroline-5-carboxylate.</text>
</comment>
<dbReference type="Proteomes" id="UP000750502">
    <property type="component" value="Unassembled WGS sequence"/>
</dbReference>
<dbReference type="Pfam" id="PF01619">
    <property type="entry name" value="Pro_dh"/>
    <property type="match status" value="1"/>
</dbReference>
<evidence type="ECO:0000256" key="3">
    <source>
        <dbReference type="ARBA" id="ARBA00023002"/>
    </source>
</evidence>
<feature type="signal peptide" evidence="6">
    <location>
        <begin position="1"/>
        <end position="22"/>
    </location>
</feature>
<comment type="catalytic activity">
    <reaction evidence="5">
        <text>L-proline + a quinone = (S)-1-pyrroline-5-carboxylate + a quinol + H(+)</text>
        <dbReference type="Rhea" id="RHEA:23784"/>
        <dbReference type="ChEBI" id="CHEBI:15378"/>
        <dbReference type="ChEBI" id="CHEBI:17388"/>
        <dbReference type="ChEBI" id="CHEBI:24646"/>
        <dbReference type="ChEBI" id="CHEBI:60039"/>
        <dbReference type="ChEBI" id="CHEBI:132124"/>
        <dbReference type="EC" id="1.5.5.2"/>
    </reaction>
</comment>
<dbReference type="InterPro" id="IPR002872">
    <property type="entry name" value="Proline_DH_dom"/>
</dbReference>
<comment type="cofactor">
    <cofactor evidence="5">
        <name>FAD</name>
        <dbReference type="ChEBI" id="CHEBI:57692"/>
    </cofactor>
</comment>
<evidence type="ECO:0000256" key="6">
    <source>
        <dbReference type="SAM" id="SignalP"/>
    </source>
</evidence>
<dbReference type="GO" id="GO:0010133">
    <property type="term" value="P:L-proline catabolic process to L-glutamate"/>
    <property type="evidence" value="ECO:0007669"/>
    <property type="project" value="TreeGrafter"/>
</dbReference>
<evidence type="ECO:0000256" key="5">
    <source>
        <dbReference type="RuleBase" id="RU364054"/>
    </source>
</evidence>
<evidence type="ECO:0000256" key="1">
    <source>
        <dbReference type="ARBA" id="ARBA00005869"/>
    </source>
</evidence>
<dbReference type="GO" id="GO:0071949">
    <property type="term" value="F:FAD binding"/>
    <property type="evidence" value="ECO:0007669"/>
    <property type="project" value="TreeGrafter"/>
</dbReference>
<evidence type="ECO:0000256" key="4">
    <source>
        <dbReference type="ARBA" id="ARBA00023062"/>
    </source>
</evidence>
<comment type="similarity">
    <text evidence="1 5">Belongs to the proline oxidase family.</text>
</comment>
<keyword evidence="5" id="KW-0285">Flavoprotein</keyword>
<evidence type="ECO:0000313" key="9">
    <source>
        <dbReference type="Proteomes" id="UP000750502"/>
    </source>
</evidence>
<keyword evidence="5" id="KW-0274">FAD</keyword>
<dbReference type="PANTHER" id="PTHR13914">
    <property type="entry name" value="PROLINE OXIDASE"/>
    <property type="match status" value="1"/>
</dbReference>
<evidence type="ECO:0000259" key="7">
    <source>
        <dbReference type="Pfam" id="PF01619"/>
    </source>
</evidence>
<dbReference type="Gene3D" id="3.20.20.220">
    <property type="match status" value="2"/>
</dbReference>
<keyword evidence="6" id="KW-0732">Signal</keyword>
<reference evidence="8" key="1">
    <citation type="journal article" date="2020" name="bioRxiv">
        <title>Historical genomics reveals the evolutionary mechanisms behind multiple outbreaks of the host-specific coffee wilt pathogen Fusarium xylarioides.</title>
        <authorList>
            <person name="Peck D."/>
            <person name="Nowell R.W."/>
            <person name="Flood J."/>
            <person name="Ryan M.J."/>
            <person name="Barraclough T.G."/>
        </authorList>
    </citation>
    <scope>NUCLEOTIDE SEQUENCE</scope>
    <source>
        <strain evidence="8">IMI 127659i</strain>
    </source>
</reference>
<sequence>MANKWLLRPSLAFIALITQSNSAILNPDKNPVLSRILQWTIYDHFCAGNSVPEVSNTVKYIKNLGFHGIILGYSKDVVLDPNVKLPMTGVEDYPKECYYMIDEWKKGNIDTLNMIEAGDLLAVKVTGAGPIAVDALQAGRPMNSYLHKALNDICNETRKRGCQLWIDAEQQAMQPTLDDWTITLMREHNRNGNALVYNTIQAYLKGARKNAKSAQKALKTHGKRLEAGLPTVPMKCAQIMGMADELSCKLLQDYEKAVKENRVTTETPKIYKCLPWGSVQECINYLYRRAVENRGAVERTQHMAQAMRQELRRRMLG</sequence>
<dbReference type="EMBL" id="JADFTT010000163">
    <property type="protein sequence ID" value="KAG5766328.1"/>
    <property type="molecule type" value="Genomic_DNA"/>
</dbReference>
<dbReference type="GO" id="GO:0004657">
    <property type="term" value="F:proline dehydrogenase activity"/>
    <property type="evidence" value="ECO:0007669"/>
    <property type="project" value="UniProtKB-EC"/>
</dbReference>
<dbReference type="GO" id="GO:0005739">
    <property type="term" value="C:mitochondrion"/>
    <property type="evidence" value="ECO:0007669"/>
    <property type="project" value="TreeGrafter"/>
</dbReference>
<reference evidence="8" key="2">
    <citation type="submission" date="2020-10" db="EMBL/GenBank/DDBJ databases">
        <authorList>
            <person name="Peck L.D."/>
            <person name="Nowell R.W."/>
            <person name="Flood J."/>
            <person name="Ryan M.J."/>
            <person name="Barraclough T.G."/>
        </authorList>
    </citation>
    <scope>NUCLEOTIDE SEQUENCE</scope>
    <source>
        <strain evidence="8">IMI 127659i</strain>
    </source>
</reference>
<gene>
    <name evidence="8" type="ORF">H9Q72_005631</name>
</gene>
<organism evidence="8 9">
    <name type="scientific">Fusarium xylarioides</name>
    <dbReference type="NCBI Taxonomy" id="221167"/>
    <lineage>
        <taxon>Eukaryota</taxon>
        <taxon>Fungi</taxon>
        <taxon>Dikarya</taxon>
        <taxon>Ascomycota</taxon>
        <taxon>Pezizomycotina</taxon>
        <taxon>Sordariomycetes</taxon>
        <taxon>Hypocreomycetidae</taxon>
        <taxon>Hypocreales</taxon>
        <taxon>Nectriaceae</taxon>
        <taxon>Fusarium</taxon>
        <taxon>Fusarium fujikuroi species complex</taxon>
    </lineage>
</organism>
<comment type="caution">
    <text evidence="8">The sequence shown here is derived from an EMBL/GenBank/DDBJ whole genome shotgun (WGS) entry which is preliminary data.</text>
</comment>
<feature type="domain" description="Proline dehydrogenase" evidence="7">
    <location>
        <begin position="210"/>
        <end position="301"/>
    </location>
</feature>
<dbReference type="InterPro" id="IPR015659">
    <property type="entry name" value="Proline_oxidase"/>
</dbReference>
<dbReference type="PANTHER" id="PTHR13914:SF0">
    <property type="entry name" value="PROLINE DEHYDROGENASE 1, MITOCHONDRIAL"/>
    <property type="match status" value="1"/>
</dbReference>
<keyword evidence="9" id="KW-1185">Reference proteome</keyword>
<keyword evidence="3 5" id="KW-0560">Oxidoreductase</keyword>
<dbReference type="SUPFAM" id="SSF51730">
    <property type="entry name" value="FAD-linked oxidoreductase"/>
    <property type="match status" value="1"/>
</dbReference>
<proteinExistence type="inferred from homology"/>
<protein>
    <recommendedName>
        <fullName evidence="2 5">Proline dehydrogenase</fullName>
        <ecNumber evidence="2 5">1.5.5.2</ecNumber>
    </recommendedName>
</protein>